<accession>A0A931AZR2</accession>
<evidence type="ECO:0000256" key="1">
    <source>
        <dbReference type="SAM" id="Phobius"/>
    </source>
</evidence>
<organism evidence="2 3">
    <name type="scientific">Streptacidiphilus fuscans</name>
    <dbReference type="NCBI Taxonomy" id="2789292"/>
    <lineage>
        <taxon>Bacteria</taxon>
        <taxon>Bacillati</taxon>
        <taxon>Actinomycetota</taxon>
        <taxon>Actinomycetes</taxon>
        <taxon>Kitasatosporales</taxon>
        <taxon>Streptomycetaceae</taxon>
        <taxon>Streptacidiphilus</taxon>
    </lineage>
</organism>
<keyword evidence="1" id="KW-0472">Membrane</keyword>
<feature type="transmembrane region" description="Helical" evidence="1">
    <location>
        <begin position="58"/>
        <end position="78"/>
    </location>
</feature>
<reference evidence="2" key="1">
    <citation type="submission" date="2020-11" db="EMBL/GenBank/DDBJ databases">
        <title>Isolation and identification of active actinomycetes.</title>
        <authorList>
            <person name="Yu B."/>
        </authorList>
    </citation>
    <scope>NUCLEOTIDE SEQUENCE</scope>
    <source>
        <strain evidence="2">NEAU-YB345</strain>
    </source>
</reference>
<sequence length="141" mass="14383">MTANATVTARPAVVRPWTLTVGACFSLAQGVVIAAYGIFVMVGPLSATAKTGVGMAEYAGSILLLMGLLPLAAGRALLKLQKWGRSPAVMIDTLCLAVTWFTVQNGGAQLALGIAIGVAGLVGVALLLHPRTTAALWPSGR</sequence>
<keyword evidence="1" id="KW-0812">Transmembrane</keyword>
<protein>
    <recommendedName>
        <fullName evidence="4">Integral membrane protein</fullName>
    </recommendedName>
</protein>
<evidence type="ECO:0008006" key="4">
    <source>
        <dbReference type="Google" id="ProtNLM"/>
    </source>
</evidence>
<feature type="transmembrane region" description="Helical" evidence="1">
    <location>
        <begin position="85"/>
        <end position="103"/>
    </location>
</feature>
<comment type="caution">
    <text evidence="2">The sequence shown here is derived from an EMBL/GenBank/DDBJ whole genome shotgun (WGS) entry which is preliminary data.</text>
</comment>
<name>A0A931AZR2_9ACTN</name>
<dbReference type="Proteomes" id="UP000657385">
    <property type="component" value="Unassembled WGS sequence"/>
</dbReference>
<dbReference type="EMBL" id="JADPRT010000002">
    <property type="protein sequence ID" value="MBF9067558.1"/>
    <property type="molecule type" value="Genomic_DNA"/>
</dbReference>
<evidence type="ECO:0000313" key="2">
    <source>
        <dbReference type="EMBL" id="MBF9067558.1"/>
    </source>
</evidence>
<dbReference type="AlphaFoldDB" id="A0A931AZR2"/>
<evidence type="ECO:0000313" key="3">
    <source>
        <dbReference type="Proteomes" id="UP000657385"/>
    </source>
</evidence>
<keyword evidence="3" id="KW-1185">Reference proteome</keyword>
<feature type="transmembrane region" description="Helical" evidence="1">
    <location>
        <begin position="17"/>
        <end position="38"/>
    </location>
</feature>
<keyword evidence="1" id="KW-1133">Transmembrane helix</keyword>
<gene>
    <name evidence="2" type="ORF">I2501_05825</name>
</gene>
<dbReference type="RefSeq" id="WP_196192726.1">
    <property type="nucleotide sequence ID" value="NZ_JADPRT010000002.1"/>
</dbReference>
<proteinExistence type="predicted"/>
<feature type="transmembrane region" description="Helical" evidence="1">
    <location>
        <begin position="109"/>
        <end position="128"/>
    </location>
</feature>